<dbReference type="PIRSF" id="PIRSF029171">
    <property type="entry name" value="Esterase_LipA"/>
    <property type="match status" value="1"/>
</dbReference>
<organism evidence="2 3">
    <name type="scientific">Actinocorallia longicatena</name>
    <dbReference type="NCBI Taxonomy" id="111803"/>
    <lineage>
        <taxon>Bacteria</taxon>
        <taxon>Bacillati</taxon>
        <taxon>Actinomycetota</taxon>
        <taxon>Actinomycetes</taxon>
        <taxon>Streptosporangiales</taxon>
        <taxon>Thermomonosporaceae</taxon>
        <taxon>Actinocorallia</taxon>
    </lineage>
</organism>
<dbReference type="SUPFAM" id="SSF53474">
    <property type="entry name" value="alpha/beta-Hydrolases"/>
    <property type="match status" value="1"/>
</dbReference>
<name>A0ABP6Q9U2_9ACTN</name>
<dbReference type="PANTHER" id="PTHR34853">
    <property type="match status" value="1"/>
</dbReference>
<feature type="chain" id="PRO_5047515786" evidence="1">
    <location>
        <begin position="21"/>
        <end position="427"/>
    </location>
</feature>
<keyword evidence="1" id="KW-0732">Signal</keyword>
<sequence>MKARTLIASAAALAIAPALAVVTAPAAQAAPAACTASEADVFAAPGSVSGGPGELLACRNVTLTQVPGNIPMRAVQVRYVSTDLNGKKVPVTGTVAVPTARWTGQGSRPTVAFNPGTLGIGRQCAFSKQLAGAYQDEYEGEQVAAFLKAGFAVAATDGMGYIEGLTHPYMIGANAGHSLLDIARASRQVPGGTLTADGKIAISGYSEGGAASLWASQLAASYAPELKVVGAAAGGVPGDLKLTAKQLNGGAFAGFLADAVVGLHEAYPTLPFDELVNDNGRSAVADTKKYCLYGTLARFLGARVESFTTKGYSLDQLYALKDANGLSWGDAVEQQKLGVNIGRPGSGAKYQIGFPTYQYRGYFEEIIPHETEEETRRLYCKAGITTQFNNSYPGEHLLTDSIAINDVTSWIGDRFAGKFTFGNCPLF</sequence>
<dbReference type="PANTHER" id="PTHR34853:SF1">
    <property type="entry name" value="LIPASE 5"/>
    <property type="match status" value="1"/>
</dbReference>
<evidence type="ECO:0000313" key="2">
    <source>
        <dbReference type="EMBL" id="GAA3213746.1"/>
    </source>
</evidence>
<dbReference type="Pfam" id="PF03583">
    <property type="entry name" value="LIP"/>
    <property type="match status" value="1"/>
</dbReference>
<evidence type="ECO:0000313" key="3">
    <source>
        <dbReference type="Proteomes" id="UP001501237"/>
    </source>
</evidence>
<dbReference type="InterPro" id="IPR029058">
    <property type="entry name" value="AB_hydrolase_fold"/>
</dbReference>
<protein>
    <submittedName>
        <fullName evidence="2">Lipase family protein</fullName>
    </submittedName>
</protein>
<keyword evidence="3" id="KW-1185">Reference proteome</keyword>
<dbReference type="Gene3D" id="1.10.260.130">
    <property type="match status" value="1"/>
</dbReference>
<accession>A0ABP6Q9U2</accession>
<dbReference type="RefSeq" id="WP_344829123.1">
    <property type="nucleotide sequence ID" value="NZ_BAAAUV010000007.1"/>
</dbReference>
<dbReference type="Proteomes" id="UP001501237">
    <property type="component" value="Unassembled WGS sequence"/>
</dbReference>
<comment type="caution">
    <text evidence="2">The sequence shown here is derived from an EMBL/GenBank/DDBJ whole genome shotgun (WGS) entry which is preliminary data.</text>
</comment>
<proteinExistence type="predicted"/>
<dbReference type="InterPro" id="IPR005152">
    <property type="entry name" value="Lipase_secreted"/>
</dbReference>
<reference evidence="3" key="1">
    <citation type="journal article" date="2019" name="Int. J. Syst. Evol. Microbiol.">
        <title>The Global Catalogue of Microorganisms (GCM) 10K type strain sequencing project: providing services to taxonomists for standard genome sequencing and annotation.</title>
        <authorList>
            <consortium name="The Broad Institute Genomics Platform"/>
            <consortium name="The Broad Institute Genome Sequencing Center for Infectious Disease"/>
            <person name="Wu L."/>
            <person name="Ma J."/>
        </authorList>
    </citation>
    <scope>NUCLEOTIDE SEQUENCE [LARGE SCALE GENOMIC DNA]</scope>
    <source>
        <strain evidence="3">JCM 9377</strain>
    </source>
</reference>
<evidence type="ECO:0000256" key="1">
    <source>
        <dbReference type="SAM" id="SignalP"/>
    </source>
</evidence>
<dbReference type="Gene3D" id="3.40.50.1820">
    <property type="entry name" value="alpha/beta hydrolase"/>
    <property type="match status" value="1"/>
</dbReference>
<gene>
    <name evidence="2" type="ORF">GCM10010468_34030</name>
</gene>
<dbReference type="EMBL" id="BAAAUV010000007">
    <property type="protein sequence ID" value="GAA3213746.1"/>
    <property type="molecule type" value="Genomic_DNA"/>
</dbReference>
<feature type="signal peptide" evidence="1">
    <location>
        <begin position="1"/>
        <end position="20"/>
    </location>
</feature>